<dbReference type="PROSITE" id="PS50041">
    <property type="entry name" value="C_TYPE_LECTIN_2"/>
    <property type="match status" value="1"/>
</dbReference>
<organism evidence="4 5">
    <name type="scientific">Sinanodonta woodiana</name>
    <name type="common">Chinese pond mussel</name>
    <name type="synonym">Anodonta woodiana</name>
    <dbReference type="NCBI Taxonomy" id="1069815"/>
    <lineage>
        <taxon>Eukaryota</taxon>
        <taxon>Metazoa</taxon>
        <taxon>Spiralia</taxon>
        <taxon>Lophotrochozoa</taxon>
        <taxon>Mollusca</taxon>
        <taxon>Bivalvia</taxon>
        <taxon>Autobranchia</taxon>
        <taxon>Heteroconchia</taxon>
        <taxon>Palaeoheterodonta</taxon>
        <taxon>Unionida</taxon>
        <taxon>Unionoidea</taxon>
        <taxon>Unionidae</taxon>
        <taxon>Unioninae</taxon>
        <taxon>Sinanodonta</taxon>
    </lineage>
</organism>
<dbReference type="InterPro" id="IPR018378">
    <property type="entry name" value="C-type_lectin_CS"/>
</dbReference>
<dbReference type="SUPFAM" id="SSF56436">
    <property type="entry name" value="C-type lectin-like"/>
    <property type="match status" value="1"/>
</dbReference>
<feature type="signal peptide" evidence="2">
    <location>
        <begin position="1"/>
        <end position="23"/>
    </location>
</feature>
<gene>
    <name evidence="4" type="ORF">ACJMK2_032061</name>
</gene>
<reference evidence="4 5" key="1">
    <citation type="submission" date="2024-11" db="EMBL/GenBank/DDBJ databases">
        <title>Chromosome-level genome assembly of the freshwater bivalve Anodonta woodiana.</title>
        <authorList>
            <person name="Chen X."/>
        </authorList>
    </citation>
    <scope>NUCLEOTIDE SEQUENCE [LARGE SCALE GENOMIC DNA]</scope>
    <source>
        <strain evidence="4">MN2024</strain>
        <tissue evidence="4">Gills</tissue>
    </source>
</reference>
<evidence type="ECO:0000313" key="4">
    <source>
        <dbReference type="EMBL" id="KAL3879775.1"/>
    </source>
</evidence>
<dbReference type="Proteomes" id="UP001634394">
    <property type="component" value="Unassembled WGS sequence"/>
</dbReference>
<dbReference type="CDD" id="cd00037">
    <property type="entry name" value="CLECT"/>
    <property type="match status" value="1"/>
</dbReference>
<dbReference type="PROSITE" id="PS00615">
    <property type="entry name" value="C_TYPE_LECTIN_1"/>
    <property type="match status" value="1"/>
</dbReference>
<dbReference type="SMART" id="SM00034">
    <property type="entry name" value="CLECT"/>
    <property type="match status" value="1"/>
</dbReference>
<dbReference type="PANTHER" id="PTHR22803">
    <property type="entry name" value="MANNOSE, PHOSPHOLIPASE, LECTIN RECEPTOR RELATED"/>
    <property type="match status" value="1"/>
</dbReference>
<accession>A0ABD3X4J0</accession>
<comment type="caution">
    <text evidence="4">The sequence shown here is derived from an EMBL/GenBank/DDBJ whole genome shotgun (WGS) entry which is preliminary data.</text>
</comment>
<feature type="chain" id="PRO_5044773888" description="C-type lectin domain-containing protein" evidence="2">
    <location>
        <begin position="24"/>
        <end position="226"/>
    </location>
</feature>
<dbReference type="EMBL" id="JBJQND010000004">
    <property type="protein sequence ID" value="KAL3879775.1"/>
    <property type="molecule type" value="Genomic_DNA"/>
</dbReference>
<evidence type="ECO:0000256" key="1">
    <source>
        <dbReference type="ARBA" id="ARBA00023157"/>
    </source>
</evidence>
<evidence type="ECO:0000256" key="2">
    <source>
        <dbReference type="SAM" id="SignalP"/>
    </source>
</evidence>
<name>A0ABD3X4J0_SINWO</name>
<dbReference type="AlphaFoldDB" id="A0ABD3X4J0"/>
<dbReference type="InterPro" id="IPR016187">
    <property type="entry name" value="CTDL_fold"/>
</dbReference>
<dbReference type="InterPro" id="IPR050111">
    <property type="entry name" value="C-type_lectin/snaclec_domain"/>
</dbReference>
<evidence type="ECO:0000259" key="3">
    <source>
        <dbReference type="PROSITE" id="PS50041"/>
    </source>
</evidence>
<keyword evidence="2" id="KW-0732">Signal</keyword>
<dbReference type="InterPro" id="IPR001304">
    <property type="entry name" value="C-type_lectin-like"/>
</dbReference>
<keyword evidence="5" id="KW-1185">Reference proteome</keyword>
<dbReference type="Pfam" id="PF00059">
    <property type="entry name" value="Lectin_C"/>
    <property type="match status" value="1"/>
</dbReference>
<dbReference type="Gene3D" id="3.10.100.10">
    <property type="entry name" value="Mannose-Binding Protein A, subunit A"/>
    <property type="match status" value="1"/>
</dbReference>
<proteinExistence type="predicted"/>
<sequence>MKTIIQFVVLVVLHQLLARDAYAADGEATDRSVKMFLGDSVCQRSIQEDIKSEMDDTCTVKGDNQYAILARKLDALNKNISDLSLKLSTKPEPVPGVCPRGYVYYQPERFCYQFHGDCKSWPQARQICLQEGADLISLKESNFNFFMDLARSTTSECSSVWVGTTDVASEGQWSWLNGVRVTASFWAPGQPDNWANKENCGDLAGFFDYKLNDEDCRTKLRYICSV</sequence>
<feature type="domain" description="C-type lectin" evidence="3">
    <location>
        <begin position="107"/>
        <end position="225"/>
    </location>
</feature>
<dbReference type="InterPro" id="IPR016186">
    <property type="entry name" value="C-type_lectin-like/link_sf"/>
</dbReference>
<evidence type="ECO:0000313" key="5">
    <source>
        <dbReference type="Proteomes" id="UP001634394"/>
    </source>
</evidence>
<protein>
    <recommendedName>
        <fullName evidence="3">C-type lectin domain-containing protein</fullName>
    </recommendedName>
</protein>
<keyword evidence="1" id="KW-1015">Disulfide bond</keyword>